<feature type="region of interest" description="Disordered" evidence="1">
    <location>
        <begin position="1"/>
        <end position="102"/>
    </location>
</feature>
<protein>
    <recommendedName>
        <fullName evidence="2">AAA+ ATPase domain-containing protein</fullName>
    </recommendedName>
</protein>
<feature type="domain" description="AAA+ ATPase" evidence="2">
    <location>
        <begin position="241"/>
        <end position="394"/>
    </location>
</feature>
<evidence type="ECO:0000313" key="4">
    <source>
        <dbReference type="Proteomes" id="UP000279271"/>
    </source>
</evidence>
<feature type="compositionally biased region" description="Pro residues" evidence="1">
    <location>
        <begin position="62"/>
        <end position="76"/>
    </location>
</feature>
<reference evidence="4" key="1">
    <citation type="journal article" date="2018" name="Algal Res.">
        <title>Characterization of plant carbon substrate utilization by Auxenochlorella protothecoides.</title>
        <authorList>
            <person name="Vogler B.W."/>
            <person name="Starkenburg S.R."/>
            <person name="Sudasinghe N."/>
            <person name="Schambach J.Y."/>
            <person name="Rollin J.A."/>
            <person name="Pattathil S."/>
            <person name="Barry A.N."/>
        </authorList>
    </citation>
    <scope>NUCLEOTIDE SEQUENCE [LARGE SCALE GENOMIC DNA]</scope>
    <source>
        <strain evidence="4">UTEX 25</strain>
    </source>
</reference>
<dbReference type="PANTHER" id="PTHR48102">
    <property type="entry name" value="ATP-DEPENDENT CLP PROTEASE ATP-BINDING SUBUNIT CLPX-LIKE, MITOCHONDRIAL-RELATED"/>
    <property type="match status" value="1"/>
</dbReference>
<dbReference type="GO" id="GO:0005759">
    <property type="term" value="C:mitochondrial matrix"/>
    <property type="evidence" value="ECO:0007669"/>
    <property type="project" value="TreeGrafter"/>
</dbReference>
<dbReference type="GO" id="GO:0005524">
    <property type="term" value="F:ATP binding"/>
    <property type="evidence" value="ECO:0007669"/>
    <property type="project" value="InterPro"/>
</dbReference>
<evidence type="ECO:0000313" key="3">
    <source>
        <dbReference type="EMBL" id="RMZ55378.1"/>
    </source>
</evidence>
<proteinExistence type="predicted"/>
<dbReference type="EMBL" id="QOKY01000163">
    <property type="protein sequence ID" value="RMZ55378.1"/>
    <property type="molecule type" value="Genomic_DNA"/>
</dbReference>
<dbReference type="InterPro" id="IPR003959">
    <property type="entry name" value="ATPase_AAA_core"/>
</dbReference>
<dbReference type="InterPro" id="IPR003593">
    <property type="entry name" value="AAA+_ATPase"/>
</dbReference>
<dbReference type="Proteomes" id="UP000279271">
    <property type="component" value="Unassembled WGS sequence"/>
</dbReference>
<feature type="non-terminal residue" evidence="3">
    <location>
        <position position="407"/>
    </location>
</feature>
<evidence type="ECO:0000259" key="2">
    <source>
        <dbReference type="SMART" id="SM00382"/>
    </source>
</evidence>
<dbReference type="InterPro" id="IPR027417">
    <property type="entry name" value="P-loop_NTPase"/>
</dbReference>
<dbReference type="AlphaFoldDB" id="A0A3M7KXZ7"/>
<dbReference type="GO" id="GO:0016887">
    <property type="term" value="F:ATP hydrolysis activity"/>
    <property type="evidence" value="ECO:0007669"/>
    <property type="project" value="InterPro"/>
</dbReference>
<name>A0A3M7KXZ7_AUXPR</name>
<dbReference type="GO" id="GO:0051603">
    <property type="term" value="P:proteolysis involved in protein catabolic process"/>
    <property type="evidence" value="ECO:0007669"/>
    <property type="project" value="TreeGrafter"/>
</dbReference>
<sequence>MAANLPERPGRYPSEHTPQRLAGRAASAAVPPAAAPPPRRSVSQYNPEFRRNVRAVSATFPHLPPPASGAPDPGPTPAGAVPSYGGRSPDGTVAGRRWSGDTVPRPRELVAALDAYVVGQAQAKKVLAVAVHNHYKRLAHERRARERAALAAIEEAEDPRWRRWPRPGGARRGRPRRTAAAPAGRGPPAHGMTPPGAPTRAALLRSLSGLEPGHLGGAAAGAAFNAPPPPPPLPADHVELDKSNVLILGPSGCGKTLLARTLARLVDVPFAMADATTLTQAGYVGEDVESILHKLYQASGFDVAAAQTGIVYIDEVDKITRRAEGVTVTRDVSGEGVQQALLRMLEGSVVNVPEKGGRKNPRGDTVQIDTSDVLFICGGAFVGLDRQIGERLAAASIGFGAHVRARE</sequence>
<dbReference type="Gene3D" id="3.40.50.300">
    <property type="entry name" value="P-loop containing nucleotide triphosphate hydrolases"/>
    <property type="match status" value="1"/>
</dbReference>
<dbReference type="SMART" id="SM00382">
    <property type="entry name" value="AAA"/>
    <property type="match status" value="1"/>
</dbReference>
<dbReference type="Pfam" id="PF07724">
    <property type="entry name" value="AAA_2"/>
    <property type="match status" value="1"/>
</dbReference>
<comment type="caution">
    <text evidence="3">The sequence shown here is derived from an EMBL/GenBank/DDBJ whole genome shotgun (WGS) entry which is preliminary data.</text>
</comment>
<dbReference type="SUPFAM" id="SSF52540">
    <property type="entry name" value="P-loop containing nucleoside triphosphate hydrolases"/>
    <property type="match status" value="1"/>
</dbReference>
<evidence type="ECO:0000256" key="1">
    <source>
        <dbReference type="SAM" id="MobiDB-lite"/>
    </source>
</evidence>
<dbReference type="InterPro" id="IPR050052">
    <property type="entry name" value="ATP-dep_Clp_protease_ClpX"/>
</dbReference>
<feature type="compositionally biased region" description="Basic and acidic residues" evidence="1">
    <location>
        <begin position="8"/>
        <end position="18"/>
    </location>
</feature>
<dbReference type="PANTHER" id="PTHR48102:SF7">
    <property type="entry name" value="ATP-DEPENDENT CLP PROTEASE ATP-BINDING SUBUNIT CLPX-LIKE, MITOCHONDRIAL"/>
    <property type="match status" value="1"/>
</dbReference>
<accession>A0A3M7KXZ7</accession>
<gene>
    <name evidence="3" type="ORF">APUTEX25_003592</name>
</gene>
<organism evidence="3 4">
    <name type="scientific">Auxenochlorella protothecoides</name>
    <name type="common">Green microalga</name>
    <name type="synonym">Chlorella protothecoides</name>
    <dbReference type="NCBI Taxonomy" id="3075"/>
    <lineage>
        <taxon>Eukaryota</taxon>
        <taxon>Viridiplantae</taxon>
        <taxon>Chlorophyta</taxon>
        <taxon>core chlorophytes</taxon>
        <taxon>Trebouxiophyceae</taxon>
        <taxon>Chlorellales</taxon>
        <taxon>Chlorellaceae</taxon>
        <taxon>Auxenochlorella</taxon>
    </lineage>
</organism>
<feature type="compositionally biased region" description="Basic residues" evidence="1">
    <location>
        <begin position="163"/>
        <end position="177"/>
    </location>
</feature>
<feature type="compositionally biased region" description="Low complexity" evidence="1">
    <location>
        <begin position="178"/>
        <end position="189"/>
    </location>
</feature>
<feature type="region of interest" description="Disordered" evidence="1">
    <location>
        <begin position="163"/>
        <end position="197"/>
    </location>
</feature>